<evidence type="ECO:0000313" key="2">
    <source>
        <dbReference type="Proteomes" id="UP000199073"/>
    </source>
</evidence>
<accession>A0A1H0UU35</accession>
<dbReference type="AlphaFoldDB" id="A0A1H0UU35"/>
<dbReference type="RefSeq" id="WP_092225577.1">
    <property type="nucleotide sequence ID" value="NZ_FNJI01000036.1"/>
</dbReference>
<dbReference type="STRING" id="91360.SAMN05660330_03719"/>
<proteinExistence type="predicted"/>
<keyword evidence="2" id="KW-1185">Reference proteome</keyword>
<reference evidence="1 2" key="1">
    <citation type="submission" date="2016-10" db="EMBL/GenBank/DDBJ databases">
        <authorList>
            <person name="de Groot N.N."/>
        </authorList>
    </citation>
    <scope>NUCLEOTIDE SEQUENCE [LARGE SCALE GENOMIC DNA]</scope>
    <source>
        <strain evidence="1 2">DSM 12130</strain>
    </source>
</reference>
<evidence type="ECO:0000313" key="1">
    <source>
        <dbReference type="EMBL" id="SDP69722.1"/>
    </source>
</evidence>
<name>A0A1H0UU35_9BACT</name>
<dbReference type="EMBL" id="FNJI01000036">
    <property type="protein sequence ID" value="SDP69722.1"/>
    <property type="molecule type" value="Genomic_DNA"/>
</dbReference>
<dbReference type="OrthoDB" id="8807675at2"/>
<organism evidence="1 2">
    <name type="scientific">Desulforhopalus singaporensis</name>
    <dbReference type="NCBI Taxonomy" id="91360"/>
    <lineage>
        <taxon>Bacteria</taxon>
        <taxon>Pseudomonadati</taxon>
        <taxon>Thermodesulfobacteriota</taxon>
        <taxon>Desulfobulbia</taxon>
        <taxon>Desulfobulbales</taxon>
        <taxon>Desulfocapsaceae</taxon>
        <taxon>Desulforhopalus</taxon>
    </lineage>
</organism>
<gene>
    <name evidence="1" type="ORF">SAMN05660330_03719</name>
</gene>
<sequence>MSKQMQGYRGSLDLYYQVEDSNGNFGEVFPAGNVTDFQIIPDAEELEIISTGNADYGQAADTMIDAKPTKCSFSVNRFNIDTLANAFMGSYAARTASAGTVDAGDPEDVTAYSDGISRLNHIDISNLVIKDETDTTTYVLDTDYEIVDAKLGLIKVLSTGSISGGDTLHASYSYAAESGYLLSGGTSSSRFLKMWGRGVNRFNNKESRVEIPRGSIKPNGNFSMVGNEAATVGFDVTINVPTDGSAPFTIITDA</sequence>
<protein>
    <submittedName>
        <fullName evidence="1">Uncharacterized protein</fullName>
    </submittedName>
</protein>
<dbReference type="Proteomes" id="UP000199073">
    <property type="component" value="Unassembled WGS sequence"/>
</dbReference>